<comment type="similarity">
    <text evidence="4">Belongs to the GDPGP1 family.</text>
</comment>
<evidence type="ECO:0000256" key="3">
    <source>
        <dbReference type="ARBA" id="ARBA00004496"/>
    </source>
</evidence>
<reference evidence="15" key="1">
    <citation type="submission" date="2017-10" db="EMBL/GenBank/DDBJ databases">
        <authorList>
            <person name="Banno H."/>
            <person name="Chua N.-H."/>
        </authorList>
    </citation>
    <scope>NUCLEOTIDE SEQUENCE</scope>
</reference>
<sequence length="468" mass="53762">MRKIVMLGSTPRAQRSLSSVQLPVDLECTSSAPVFYYSTSDFIYDLNDDNKKSEQHQKFKDLFMFRWECAKKENVFNYELNSMYKLIPGDFNLSIQLNIERGQLRRKPMRFHSVNEPFNALRWNFNKLKQNEVMLYMRCKDKPISVDRLDRHVIAINNSPLERGHSLIIPAISQSLPQVIFPATAMAIRIATDAMLLYDDESFHILFNSLLANASVNHLHLHALTWPYSSDIINRHMKGDLYVIRRPSWFISSIVFQLPSEDHFDKFIWNITKTVQYLNSKEVAFNIFFTRAHTLRTLGELCVEQTQPCASLVTAYIFPRVSIAGAKPSVSFNAAALELAGCLTAHSYRFFDTISEEVVLRIIDEQATLSDVFFNEICAKLSDLLLGIKSDHSSEKLEEHSHRVLKHSELTSPELDELRDSFQTFELHSPRRVLINNASSLDDDGASEFTFNFDHKNEKEKCNGSSSA</sequence>
<evidence type="ECO:0000259" key="13">
    <source>
        <dbReference type="Pfam" id="PF26216"/>
    </source>
</evidence>
<dbReference type="GO" id="GO:0080048">
    <property type="term" value="F:GDP-D-glucose phosphorylase activity"/>
    <property type="evidence" value="ECO:0007669"/>
    <property type="project" value="UniProtKB-EC"/>
</dbReference>
<evidence type="ECO:0000256" key="6">
    <source>
        <dbReference type="ARBA" id="ARBA00018857"/>
    </source>
</evidence>
<evidence type="ECO:0000256" key="5">
    <source>
        <dbReference type="ARBA" id="ARBA00012507"/>
    </source>
</evidence>
<dbReference type="EMBL" id="MG210751">
    <property type="protein sequence ID" value="AXS78263.1"/>
    <property type="molecule type" value="Genomic_DNA"/>
</dbReference>
<keyword evidence="8" id="KW-0344">Guanine-nucleotide releasing factor</keyword>
<dbReference type="GO" id="GO:0000166">
    <property type="term" value="F:nucleotide binding"/>
    <property type="evidence" value="ECO:0007669"/>
    <property type="project" value="UniProtKB-KW"/>
</dbReference>
<gene>
    <name evidence="15" type="primary">mcp1</name>
</gene>
<comment type="subcellular location">
    <subcellularLocation>
        <location evidence="3">Cytoplasm</location>
    </subcellularLocation>
</comment>
<dbReference type="InterPro" id="IPR026506">
    <property type="entry name" value="GDPGP"/>
</dbReference>
<evidence type="ECO:0000256" key="11">
    <source>
        <dbReference type="ARBA" id="ARBA00022741"/>
    </source>
</evidence>
<dbReference type="SUPFAM" id="SSF54197">
    <property type="entry name" value="HIT-like"/>
    <property type="match status" value="1"/>
</dbReference>
<keyword evidence="11" id="KW-0547">Nucleotide-binding</keyword>
<keyword evidence="12" id="KW-0378">Hydrolase</keyword>
<keyword evidence="9" id="KW-0808">Transferase</keyword>
<keyword evidence="7" id="KW-0963">Cytoplasm</keyword>
<evidence type="ECO:0000256" key="7">
    <source>
        <dbReference type="ARBA" id="ARBA00022490"/>
    </source>
</evidence>
<dbReference type="GO" id="GO:0016787">
    <property type="term" value="F:hydrolase activity"/>
    <property type="evidence" value="ECO:0007669"/>
    <property type="project" value="UniProtKB-KW"/>
</dbReference>
<name>A0A346RVM3_ANISI</name>
<evidence type="ECO:0000259" key="14">
    <source>
        <dbReference type="Pfam" id="PF26217"/>
    </source>
</evidence>
<proteinExistence type="inferred from homology"/>
<comment type="function">
    <text evidence="2">Specific and highly efficient GDP-D-glucose phosphorylase regulating the levels of GDP-D-glucose in cells.</text>
</comment>
<evidence type="ECO:0000256" key="1">
    <source>
        <dbReference type="ARBA" id="ARBA00000063"/>
    </source>
</evidence>
<keyword evidence="10" id="KW-0548">Nucleotidyltransferase</keyword>
<evidence type="ECO:0000256" key="8">
    <source>
        <dbReference type="ARBA" id="ARBA00022658"/>
    </source>
</evidence>
<evidence type="ECO:0000313" key="15">
    <source>
        <dbReference type="EMBL" id="AXS78263.1"/>
    </source>
</evidence>
<protein>
    <recommendedName>
        <fullName evidence="6">GDP-D-glucose phosphorylase 1</fullName>
        <ecNumber evidence="5">2.7.7.78</ecNumber>
    </recommendedName>
</protein>
<dbReference type="AlphaFoldDB" id="A0A346RVM3"/>
<dbReference type="PANTHER" id="PTHR20884">
    <property type="entry name" value="GDP-D-GLUCOSE PHOSPHORYLASE 1"/>
    <property type="match status" value="1"/>
</dbReference>
<dbReference type="Pfam" id="PF26216">
    <property type="entry name" value="GDPGP1_C"/>
    <property type="match status" value="1"/>
</dbReference>
<evidence type="ECO:0000256" key="4">
    <source>
        <dbReference type="ARBA" id="ARBA00006451"/>
    </source>
</evidence>
<dbReference type="GO" id="GO:0005085">
    <property type="term" value="F:guanyl-nucleotide exchange factor activity"/>
    <property type="evidence" value="ECO:0007669"/>
    <property type="project" value="UniProtKB-KW"/>
</dbReference>
<evidence type="ECO:0000256" key="9">
    <source>
        <dbReference type="ARBA" id="ARBA00022679"/>
    </source>
</evidence>
<dbReference type="Pfam" id="PF26217">
    <property type="entry name" value="GDPGP1_N"/>
    <property type="match status" value="1"/>
</dbReference>
<dbReference type="PANTHER" id="PTHR20884:SF8">
    <property type="entry name" value="GDP-D-GLUCOSE PHOSPHORYLASE 1"/>
    <property type="match status" value="1"/>
</dbReference>
<accession>A0A346RVM3</accession>
<dbReference type="EC" id="2.7.7.78" evidence="5"/>
<evidence type="ECO:0000256" key="10">
    <source>
        <dbReference type="ARBA" id="ARBA00022695"/>
    </source>
</evidence>
<dbReference type="InterPro" id="IPR036265">
    <property type="entry name" value="HIT-like_sf"/>
</dbReference>
<comment type="catalytic activity">
    <reaction evidence="1">
        <text>GDP-alpha-D-glucose + phosphate = alpha-D-glucose 1-phosphate + GDP + H(+)</text>
        <dbReference type="Rhea" id="RHEA:30387"/>
        <dbReference type="ChEBI" id="CHEBI:15378"/>
        <dbReference type="ChEBI" id="CHEBI:43474"/>
        <dbReference type="ChEBI" id="CHEBI:58189"/>
        <dbReference type="ChEBI" id="CHEBI:58601"/>
        <dbReference type="ChEBI" id="CHEBI:62230"/>
        <dbReference type="EC" id="2.7.7.78"/>
    </reaction>
</comment>
<organism evidence="15">
    <name type="scientific">Anisakis simplex</name>
    <name type="common">Herring worm</name>
    <dbReference type="NCBI Taxonomy" id="6269"/>
    <lineage>
        <taxon>Eukaryota</taxon>
        <taxon>Metazoa</taxon>
        <taxon>Ecdysozoa</taxon>
        <taxon>Nematoda</taxon>
        <taxon>Chromadorea</taxon>
        <taxon>Rhabditida</taxon>
        <taxon>Spirurina</taxon>
        <taxon>Ascaridomorpha</taxon>
        <taxon>Ascaridoidea</taxon>
        <taxon>Anisakidae</taxon>
        <taxon>Anisakis</taxon>
        <taxon>Anisakis simplex complex</taxon>
    </lineage>
</organism>
<evidence type="ECO:0000256" key="2">
    <source>
        <dbReference type="ARBA" id="ARBA00003049"/>
    </source>
</evidence>
<feature type="domain" description="GDPGP1-like N-terminal" evidence="14">
    <location>
        <begin position="58"/>
        <end position="224"/>
    </location>
</feature>
<feature type="domain" description="GDPGP1-like C-terminal" evidence="13">
    <location>
        <begin position="249"/>
        <end position="383"/>
    </location>
</feature>
<dbReference type="InterPro" id="IPR058865">
    <property type="entry name" value="GDPGP1_C"/>
</dbReference>
<dbReference type="GO" id="GO:0005737">
    <property type="term" value="C:cytoplasm"/>
    <property type="evidence" value="ECO:0007669"/>
    <property type="project" value="UniProtKB-SubCell"/>
</dbReference>
<dbReference type="GO" id="GO:0006006">
    <property type="term" value="P:glucose metabolic process"/>
    <property type="evidence" value="ECO:0007669"/>
    <property type="project" value="TreeGrafter"/>
</dbReference>
<dbReference type="InterPro" id="IPR058866">
    <property type="entry name" value="GDPGP1_N"/>
</dbReference>
<evidence type="ECO:0000256" key="12">
    <source>
        <dbReference type="ARBA" id="ARBA00022801"/>
    </source>
</evidence>